<evidence type="ECO:0000313" key="3">
    <source>
        <dbReference type="EMBL" id="AWH95514.1"/>
    </source>
</evidence>
<keyword evidence="1" id="KW-0547">Nucleotide-binding</keyword>
<keyword evidence="4" id="KW-1185">Reference proteome</keyword>
<dbReference type="InterPro" id="IPR011761">
    <property type="entry name" value="ATP-grasp"/>
</dbReference>
<accession>A0AAD0JQW2</accession>
<dbReference type="AlphaFoldDB" id="A0AAD0JQW2"/>
<name>A0AAD0JQW2_9ACTN</name>
<dbReference type="GO" id="GO:0005524">
    <property type="term" value="F:ATP binding"/>
    <property type="evidence" value="ECO:0007669"/>
    <property type="project" value="UniProtKB-UniRule"/>
</dbReference>
<dbReference type="KEGG" id="dpc:A6048_08400"/>
<gene>
    <name evidence="3" type="ORF">A6048_08400</name>
</gene>
<evidence type="ECO:0000313" key="4">
    <source>
        <dbReference type="Proteomes" id="UP000244903"/>
    </source>
</evidence>
<dbReference type="GO" id="GO:0046872">
    <property type="term" value="F:metal ion binding"/>
    <property type="evidence" value="ECO:0007669"/>
    <property type="project" value="InterPro"/>
</dbReference>
<dbReference type="Gene3D" id="3.40.50.20">
    <property type="match status" value="1"/>
</dbReference>
<reference evidence="3 4" key="1">
    <citation type="submission" date="2016-04" db="EMBL/GenBank/DDBJ databases">
        <title>Complete genome sequence of the haloalkaliphilic hydrocarbon-degrading bacterium Dietzia psychralcaliphila ILA-1T, isolated from a drain of a fish product-processing plant.</title>
        <authorList>
            <person name="Zhao J."/>
            <person name="Hu B."/>
            <person name="Geng S."/>
            <person name="Nie Y."/>
            <person name="Tang Y."/>
        </authorList>
    </citation>
    <scope>NUCLEOTIDE SEQUENCE [LARGE SCALE GENOMIC DNA]</scope>
    <source>
        <strain evidence="3 4">ILA-1</strain>
    </source>
</reference>
<protein>
    <submittedName>
        <fullName evidence="3">Carbamoyl-phosphate synthase large subunit</fullName>
    </submittedName>
</protein>
<dbReference type="Gene3D" id="3.30.470.20">
    <property type="entry name" value="ATP-grasp fold, B domain"/>
    <property type="match status" value="1"/>
</dbReference>
<dbReference type="SUPFAM" id="SSF56059">
    <property type="entry name" value="Glutathione synthetase ATP-binding domain-like"/>
    <property type="match status" value="1"/>
</dbReference>
<feature type="domain" description="ATP-grasp" evidence="2">
    <location>
        <begin position="118"/>
        <end position="306"/>
    </location>
</feature>
<dbReference type="PROSITE" id="PS50975">
    <property type="entry name" value="ATP_GRASP"/>
    <property type="match status" value="1"/>
</dbReference>
<keyword evidence="1" id="KW-0067">ATP-binding</keyword>
<dbReference type="RefSeq" id="WP_107747591.1">
    <property type="nucleotide sequence ID" value="NZ_CP015453.1"/>
</dbReference>
<evidence type="ECO:0000256" key="1">
    <source>
        <dbReference type="PROSITE-ProRule" id="PRU00409"/>
    </source>
</evidence>
<dbReference type="EMBL" id="CP015453">
    <property type="protein sequence ID" value="AWH95514.1"/>
    <property type="molecule type" value="Genomic_DNA"/>
</dbReference>
<organism evidence="3 4">
    <name type="scientific">Dietzia psychralcaliphila</name>
    <dbReference type="NCBI Taxonomy" id="139021"/>
    <lineage>
        <taxon>Bacteria</taxon>
        <taxon>Bacillati</taxon>
        <taxon>Actinomycetota</taxon>
        <taxon>Actinomycetes</taxon>
        <taxon>Mycobacteriales</taxon>
        <taxon>Dietziaceae</taxon>
        <taxon>Dietzia</taxon>
    </lineage>
</organism>
<dbReference type="Proteomes" id="UP000244903">
    <property type="component" value="Chromosome"/>
</dbReference>
<sequence>MMRVLVTSSRNTFALDIIRKLGSLGHTVVASDTFPGATGSHSKYLAGHAVTASPRYDTDRFIADVNRIVAEYDIDLIIPTFEEVFYLSARVADLPEGVTLFGGSFSTLARLHDKASFQRLVKRAGVPIPETIVATDHDSLVAATEKYPRYFARAAFSRGGVGLLTNTGPLAGKMSVDDCHPTEEQPWLVQPFVDGPMVCTYSTIVDGRVTSHCTYRAPEQWAHSTGITFLAVDSTDTLDYTQRIVDALDTGFTGQLSFDFVDNDGELYSIECNPRPTNGVILLEAEQLEQALTGRNDEAFVVEPGVERQISLAVLADAFAEPLKHLPTSLHDLLHVRDVGSGWHDSFAMMWSPATLVHGAKLSHGQRKELLGALGDDIVWNGEPIAGMSAADAAALEDVHEQRI</sequence>
<proteinExistence type="predicted"/>
<evidence type="ECO:0000259" key="2">
    <source>
        <dbReference type="PROSITE" id="PS50975"/>
    </source>
</evidence>